<evidence type="ECO:0000256" key="9">
    <source>
        <dbReference type="SAM" id="Phobius"/>
    </source>
</evidence>
<keyword evidence="6 9" id="KW-0812">Transmembrane</keyword>
<dbReference type="SUPFAM" id="SSF53448">
    <property type="entry name" value="Nucleotide-diphospho-sugar transferases"/>
    <property type="match status" value="1"/>
</dbReference>
<dbReference type="Proteomes" id="UP000192422">
    <property type="component" value="Chromosome"/>
</dbReference>
<evidence type="ECO:0000256" key="3">
    <source>
        <dbReference type="ARBA" id="ARBA00004991"/>
    </source>
</evidence>
<evidence type="ECO:0000256" key="8">
    <source>
        <dbReference type="ARBA" id="ARBA00023136"/>
    </source>
</evidence>
<dbReference type="RefSeq" id="WP_083074863.1">
    <property type="nucleotide sequence ID" value="NZ_CP053562.1"/>
</dbReference>
<dbReference type="PANTHER" id="PTHR12726">
    <property type="entry name" value="CERAMIDE GLUCOSYLTRANSFERASE"/>
    <property type="match status" value="1"/>
</dbReference>
<organism evidence="10 11">
    <name type="scientific">Thioclava electrotropha</name>
    <dbReference type="NCBI Taxonomy" id="1549850"/>
    <lineage>
        <taxon>Bacteria</taxon>
        <taxon>Pseudomonadati</taxon>
        <taxon>Pseudomonadota</taxon>
        <taxon>Alphaproteobacteria</taxon>
        <taxon>Rhodobacterales</taxon>
        <taxon>Paracoccaceae</taxon>
        <taxon>Thioclava</taxon>
    </lineage>
</organism>
<evidence type="ECO:0000256" key="5">
    <source>
        <dbReference type="ARBA" id="ARBA00022679"/>
    </source>
</evidence>
<reference evidence="10 11" key="1">
    <citation type="submission" date="2020-05" db="EMBL/GenBank/DDBJ databases">
        <title>Thioclava electrotropha strain Elox9 finished genome.</title>
        <authorList>
            <person name="Rowe A.R."/>
            <person name="Wilbanks E.G."/>
        </authorList>
    </citation>
    <scope>NUCLEOTIDE SEQUENCE [LARGE SCALE GENOMIC DNA]</scope>
    <source>
        <strain evidence="10 11">Elox9</strain>
    </source>
</reference>
<dbReference type="CDD" id="cd02520">
    <property type="entry name" value="Glucosylceramide_synthase"/>
    <property type="match status" value="1"/>
</dbReference>
<keyword evidence="5" id="KW-0808">Transferase</keyword>
<evidence type="ECO:0000313" key="11">
    <source>
        <dbReference type="Proteomes" id="UP000192422"/>
    </source>
</evidence>
<name>A0ABX6YRY2_9RHOB</name>
<dbReference type="EMBL" id="CP053562">
    <property type="protein sequence ID" value="QPZ90579.1"/>
    <property type="molecule type" value="Genomic_DNA"/>
</dbReference>
<dbReference type="Gene3D" id="3.90.550.10">
    <property type="entry name" value="Spore Coat Polysaccharide Biosynthesis Protein SpsA, Chain A"/>
    <property type="match status" value="1"/>
</dbReference>
<dbReference type="InterPro" id="IPR029044">
    <property type="entry name" value="Nucleotide-diphossugar_trans"/>
</dbReference>
<dbReference type="Pfam" id="PF13506">
    <property type="entry name" value="Glyco_transf_21"/>
    <property type="match status" value="1"/>
</dbReference>
<evidence type="ECO:0000256" key="1">
    <source>
        <dbReference type="ARBA" id="ARBA00004141"/>
    </source>
</evidence>
<keyword evidence="8 9" id="KW-0472">Membrane</keyword>
<protein>
    <submittedName>
        <fullName evidence="10">Glycosyltransferase</fullName>
    </submittedName>
</protein>
<keyword evidence="11" id="KW-1185">Reference proteome</keyword>
<dbReference type="PANTHER" id="PTHR12726:SF0">
    <property type="entry name" value="CERAMIDE GLUCOSYLTRANSFERASE"/>
    <property type="match status" value="1"/>
</dbReference>
<evidence type="ECO:0000256" key="2">
    <source>
        <dbReference type="ARBA" id="ARBA00004760"/>
    </source>
</evidence>
<proteinExistence type="predicted"/>
<keyword evidence="7 9" id="KW-1133">Transmembrane helix</keyword>
<evidence type="ECO:0000256" key="7">
    <source>
        <dbReference type="ARBA" id="ARBA00022989"/>
    </source>
</evidence>
<comment type="subcellular location">
    <subcellularLocation>
        <location evidence="1">Membrane</location>
        <topology evidence="1">Multi-pass membrane protein</topology>
    </subcellularLocation>
</comment>
<gene>
    <name evidence="10" type="ORF">AKL02_006485</name>
</gene>
<sequence length="379" mass="41767">MTILLLSLAALLGLTLTAHLLSAAMTAWRESRPAKPVPDELPFIALMRPVCGVDPFDAETLGSSFNLDYPNYEVIFCAPSERDPACALVRRLIEENPQVRARLLTGLDAVSGNPKLNNLHKGLSATEAEWLAMADSNLLLPRDYLQRLVAEWRPGTGLVSAPPVAERPGNLWGAVEAAFLNTNQARWQVTADMIGMGFAQGKSLFWRRDILMAGGGFAALGRNMAEDVASTKLVRRQGLKVRLTRHLFAQPIGMRSARAVWDRQLRWSKVRRDGFVMIFAAEIAQGPFLPFLAALTLAALGAMPWIALPLLVALWYGAEVLLARIAGWPASARDIAGFAIRDAMLPALWLMTWFGRDFTWRGNDMTHRDVARSDAPVTE</sequence>
<evidence type="ECO:0000256" key="6">
    <source>
        <dbReference type="ARBA" id="ARBA00022692"/>
    </source>
</evidence>
<feature type="transmembrane region" description="Helical" evidence="9">
    <location>
        <begin position="288"/>
        <end position="316"/>
    </location>
</feature>
<evidence type="ECO:0000313" key="10">
    <source>
        <dbReference type="EMBL" id="QPZ90579.1"/>
    </source>
</evidence>
<dbReference type="InterPro" id="IPR025993">
    <property type="entry name" value="Ceramide_glucosylTrfase"/>
</dbReference>
<keyword evidence="4" id="KW-0328">Glycosyltransferase</keyword>
<accession>A0ABX6YRY2</accession>
<comment type="pathway">
    <text evidence="2">Lipid metabolism; sphingolipid metabolism.</text>
</comment>
<evidence type="ECO:0000256" key="4">
    <source>
        <dbReference type="ARBA" id="ARBA00022676"/>
    </source>
</evidence>
<comment type="pathway">
    <text evidence="3">Sphingolipid metabolism.</text>
</comment>